<dbReference type="GO" id="GO:0003723">
    <property type="term" value="F:RNA binding"/>
    <property type="evidence" value="ECO:0007669"/>
    <property type="project" value="InterPro"/>
</dbReference>
<gene>
    <name evidence="4" type="ORF">M0R45_036092</name>
</gene>
<sequence>MPALTSLFSLLLSLSLSSKLISFYASLTEPTSSTKVFDLVRPKDTFLWNSIIKAHFSNGDYFKALNFFSQMRGTDLGPDQFTLPMVVASCAELMLLDHGMNVHGLASKLGLFPCNSALGSSFVYMYSKCGRMGDASVVFDEITDRDVTTGDGDERPELKLESTLSSASAMVVNMSAGVVGACSARATIA</sequence>
<keyword evidence="5" id="KW-1185">Reference proteome</keyword>
<reference evidence="4 5" key="1">
    <citation type="journal article" date="2023" name="G3 (Bethesda)">
        <title>A chromosome-length genome assembly and annotation of blackberry (Rubus argutus, cv. 'Hillquist').</title>
        <authorList>
            <person name="Bruna T."/>
            <person name="Aryal R."/>
            <person name="Dudchenko O."/>
            <person name="Sargent D.J."/>
            <person name="Mead D."/>
            <person name="Buti M."/>
            <person name="Cavallini A."/>
            <person name="Hytonen T."/>
            <person name="Andres J."/>
            <person name="Pham M."/>
            <person name="Weisz D."/>
            <person name="Mascagni F."/>
            <person name="Usai G."/>
            <person name="Natali L."/>
            <person name="Bassil N."/>
            <person name="Fernandez G.E."/>
            <person name="Lomsadze A."/>
            <person name="Armour M."/>
            <person name="Olukolu B."/>
            <person name="Poorten T."/>
            <person name="Britton C."/>
            <person name="Davik J."/>
            <person name="Ashrafi H."/>
            <person name="Aiden E.L."/>
            <person name="Borodovsky M."/>
            <person name="Worthington M."/>
        </authorList>
    </citation>
    <scope>NUCLEOTIDE SEQUENCE [LARGE SCALE GENOMIC DNA]</scope>
    <source>
        <strain evidence="4">PI 553951</strain>
    </source>
</reference>
<evidence type="ECO:0000313" key="4">
    <source>
        <dbReference type="EMBL" id="KAK9912221.1"/>
    </source>
</evidence>
<protein>
    <recommendedName>
        <fullName evidence="6">Pentatricopeptide repeat-containing protein</fullName>
    </recommendedName>
</protein>
<name>A0AAW1VYR8_RUBAR</name>
<accession>A0AAW1VYR8</accession>
<evidence type="ECO:0000256" key="1">
    <source>
        <dbReference type="ARBA" id="ARBA00022737"/>
    </source>
</evidence>
<comment type="caution">
    <text evidence="4">The sequence shown here is derived from an EMBL/GenBank/DDBJ whole genome shotgun (WGS) entry which is preliminary data.</text>
</comment>
<dbReference type="AlphaFoldDB" id="A0AAW1VYR8"/>
<dbReference type="Gene3D" id="1.25.40.10">
    <property type="entry name" value="Tetratricopeptide repeat domain"/>
    <property type="match status" value="1"/>
</dbReference>
<evidence type="ECO:0000256" key="3">
    <source>
        <dbReference type="SAM" id="SignalP"/>
    </source>
</evidence>
<dbReference type="Pfam" id="PF01535">
    <property type="entry name" value="PPR"/>
    <property type="match status" value="1"/>
</dbReference>
<dbReference type="InterPro" id="IPR046960">
    <property type="entry name" value="PPR_At4g14850-like_plant"/>
</dbReference>
<dbReference type="EMBL" id="JBEDUW010000007">
    <property type="protein sequence ID" value="KAK9912221.1"/>
    <property type="molecule type" value="Genomic_DNA"/>
</dbReference>
<evidence type="ECO:0000256" key="2">
    <source>
        <dbReference type="PROSITE-ProRule" id="PRU00708"/>
    </source>
</evidence>
<dbReference type="PANTHER" id="PTHR47926:SF347">
    <property type="entry name" value="PENTATRICOPEPTIDE REPEAT-CONTAINING PROTEIN"/>
    <property type="match status" value="1"/>
</dbReference>
<dbReference type="InterPro" id="IPR011990">
    <property type="entry name" value="TPR-like_helical_dom_sf"/>
</dbReference>
<keyword evidence="1" id="KW-0677">Repeat</keyword>
<dbReference type="GO" id="GO:0009451">
    <property type="term" value="P:RNA modification"/>
    <property type="evidence" value="ECO:0007669"/>
    <property type="project" value="InterPro"/>
</dbReference>
<dbReference type="NCBIfam" id="TIGR00756">
    <property type="entry name" value="PPR"/>
    <property type="match status" value="1"/>
</dbReference>
<dbReference type="Pfam" id="PF13041">
    <property type="entry name" value="PPR_2"/>
    <property type="match status" value="1"/>
</dbReference>
<dbReference type="PANTHER" id="PTHR47926">
    <property type="entry name" value="PENTATRICOPEPTIDE REPEAT-CONTAINING PROTEIN"/>
    <property type="match status" value="1"/>
</dbReference>
<evidence type="ECO:0000313" key="5">
    <source>
        <dbReference type="Proteomes" id="UP001457282"/>
    </source>
</evidence>
<organism evidence="4 5">
    <name type="scientific">Rubus argutus</name>
    <name type="common">Southern blackberry</name>
    <dbReference type="NCBI Taxonomy" id="59490"/>
    <lineage>
        <taxon>Eukaryota</taxon>
        <taxon>Viridiplantae</taxon>
        <taxon>Streptophyta</taxon>
        <taxon>Embryophyta</taxon>
        <taxon>Tracheophyta</taxon>
        <taxon>Spermatophyta</taxon>
        <taxon>Magnoliopsida</taxon>
        <taxon>eudicotyledons</taxon>
        <taxon>Gunneridae</taxon>
        <taxon>Pentapetalae</taxon>
        <taxon>rosids</taxon>
        <taxon>fabids</taxon>
        <taxon>Rosales</taxon>
        <taxon>Rosaceae</taxon>
        <taxon>Rosoideae</taxon>
        <taxon>Rosoideae incertae sedis</taxon>
        <taxon>Rubus</taxon>
    </lineage>
</organism>
<dbReference type="InterPro" id="IPR002885">
    <property type="entry name" value="PPR_rpt"/>
</dbReference>
<feature type="chain" id="PRO_5043620922" description="Pentatricopeptide repeat-containing protein" evidence="3">
    <location>
        <begin position="18"/>
        <end position="189"/>
    </location>
</feature>
<dbReference type="Proteomes" id="UP001457282">
    <property type="component" value="Unassembled WGS sequence"/>
</dbReference>
<keyword evidence="3" id="KW-0732">Signal</keyword>
<evidence type="ECO:0008006" key="6">
    <source>
        <dbReference type="Google" id="ProtNLM"/>
    </source>
</evidence>
<dbReference type="PROSITE" id="PS51375">
    <property type="entry name" value="PPR"/>
    <property type="match status" value="1"/>
</dbReference>
<feature type="signal peptide" evidence="3">
    <location>
        <begin position="1"/>
        <end position="17"/>
    </location>
</feature>
<proteinExistence type="predicted"/>
<feature type="repeat" description="PPR" evidence="2">
    <location>
        <begin position="44"/>
        <end position="78"/>
    </location>
</feature>